<dbReference type="RefSeq" id="XP_056476148.1">
    <property type="nucleotide sequence ID" value="XM_056615791.1"/>
</dbReference>
<feature type="domain" description="Secreted LysM effector LysM C-terminal" evidence="2">
    <location>
        <begin position="19"/>
        <end position="101"/>
    </location>
</feature>
<dbReference type="Pfam" id="PF25139">
    <property type="entry name" value="LysM14_C"/>
    <property type="match status" value="1"/>
</dbReference>
<dbReference type="InterPro" id="IPR057277">
    <property type="entry name" value="LysM_C"/>
</dbReference>
<gene>
    <name evidence="3" type="ORF">N7532_003297</name>
</gene>
<protein>
    <recommendedName>
        <fullName evidence="2">Secreted LysM effector LysM C-terminal domain-containing protein</fullName>
    </recommendedName>
</protein>
<dbReference type="EMBL" id="JAPQKI010000004">
    <property type="protein sequence ID" value="KAJ5102768.1"/>
    <property type="molecule type" value="Genomic_DNA"/>
</dbReference>
<sequence length="167" mass="18113">MRLTIAATLVALSSAAFGWDITVYKDLFCNENDVGNFEYYIFEGEGDMPYCAGISAKDFPDGVTCTHYYEGGAKNDACNGQFDKGMSLNVRRGRVTFYTVYDDDSAQPDDKRCPAGDGLLDGFPNDSGSVGFTPTTPGGCVNMDKKNDYHYPGVMGFWALEGPPVGN</sequence>
<accession>A0A9W9FMB4</accession>
<evidence type="ECO:0000313" key="4">
    <source>
        <dbReference type="Proteomes" id="UP001149074"/>
    </source>
</evidence>
<feature type="signal peptide" evidence="1">
    <location>
        <begin position="1"/>
        <end position="18"/>
    </location>
</feature>
<dbReference type="OrthoDB" id="73875at2759"/>
<proteinExistence type="predicted"/>
<organism evidence="3 4">
    <name type="scientific">Penicillium argentinense</name>
    <dbReference type="NCBI Taxonomy" id="1131581"/>
    <lineage>
        <taxon>Eukaryota</taxon>
        <taxon>Fungi</taxon>
        <taxon>Dikarya</taxon>
        <taxon>Ascomycota</taxon>
        <taxon>Pezizomycotina</taxon>
        <taxon>Eurotiomycetes</taxon>
        <taxon>Eurotiomycetidae</taxon>
        <taxon>Eurotiales</taxon>
        <taxon>Aspergillaceae</taxon>
        <taxon>Penicillium</taxon>
    </lineage>
</organism>
<reference evidence="3" key="1">
    <citation type="submission" date="2022-11" db="EMBL/GenBank/DDBJ databases">
        <authorList>
            <person name="Petersen C."/>
        </authorList>
    </citation>
    <scope>NUCLEOTIDE SEQUENCE</scope>
    <source>
        <strain evidence="3">IBT 30761</strain>
    </source>
</reference>
<name>A0A9W9FMB4_9EURO</name>
<dbReference type="GeneID" id="81354770"/>
<feature type="chain" id="PRO_5040819786" description="Secreted LysM effector LysM C-terminal domain-containing protein" evidence="1">
    <location>
        <begin position="19"/>
        <end position="167"/>
    </location>
</feature>
<evidence type="ECO:0000313" key="3">
    <source>
        <dbReference type="EMBL" id="KAJ5102768.1"/>
    </source>
</evidence>
<dbReference type="AlphaFoldDB" id="A0A9W9FMB4"/>
<keyword evidence="1" id="KW-0732">Signal</keyword>
<evidence type="ECO:0000256" key="1">
    <source>
        <dbReference type="SAM" id="SignalP"/>
    </source>
</evidence>
<reference evidence="3" key="2">
    <citation type="journal article" date="2023" name="IMA Fungus">
        <title>Comparative genomic study of the Penicillium genus elucidates a diverse pangenome and 15 lateral gene transfer events.</title>
        <authorList>
            <person name="Petersen C."/>
            <person name="Sorensen T."/>
            <person name="Nielsen M.R."/>
            <person name="Sondergaard T.E."/>
            <person name="Sorensen J.L."/>
            <person name="Fitzpatrick D.A."/>
            <person name="Frisvad J.C."/>
            <person name="Nielsen K.L."/>
        </authorList>
    </citation>
    <scope>NUCLEOTIDE SEQUENCE</scope>
    <source>
        <strain evidence="3">IBT 30761</strain>
    </source>
</reference>
<comment type="caution">
    <text evidence="3">The sequence shown here is derived from an EMBL/GenBank/DDBJ whole genome shotgun (WGS) entry which is preliminary data.</text>
</comment>
<keyword evidence="4" id="KW-1185">Reference proteome</keyword>
<dbReference type="Proteomes" id="UP001149074">
    <property type="component" value="Unassembled WGS sequence"/>
</dbReference>
<evidence type="ECO:0000259" key="2">
    <source>
        <dbReference type="Pfam" id="PF25139"/>
    </source>
</evidence>